<evidence type="ECO:0000256" key="1">
    <source>
        <dbReference type="ARBA" id="ARBA00004496"/>
    </source>
</evidence>
<evidence type="ECO:0000259" key="15">
    <source>
        <dbReference type="PROSITE" id="PS51163"/>
    </source>
</evidence>
<evidence type="ECO:0000256" key="3">
    <source>
        <dbReference type="ARBA" id="ARBA00012584"/>
    </source>
</evidence>
<dbReference type="Pfam" id="PF01300">
    <property type="entry name" value="Sua5_yciO_yrdC"/>
    <property type="match status" value="1"/>
</dbReference>
<comment type="similarity">
    <text evidence="2 13">Belongs to the SUA5 family.</text>
</comment>
<evidence type="ECO:0000313" key="17">
    <source>
        <dbReference type="Proteomes" id="UP000051291"/>
    </source>
</evidence>
<dbReference type="STRING" id="1423820.FC64_GL000483"/>
<dbReference type="InterPro" id="IPR038385">
    <property type="entry name" value="Sua5/YwlC_C"/>
</dbReference>
<dbReference type="SUPFAM" id="SSF55821">
    <property type="entry name" value="YrdC/RibB"/>
    <property type="match status" value="1"/>
</dbReference>
<dbReference type="InterPro" id="IPR006070">
    <property type="entry name" value="Sua5-like_dom"/>
</dbReference>
<feature type="binding site" evidence="14">
    <location>
        <position position="58"/>
    </location>
    <ligand>
        <name>ATP</name>
        <dbReference type="ChEBI" id="CHEBI:30616"/>
    </ligand>
</feature>
<dbReference type="InterPro" id="IPR005145">
    <property type="entry name" value="Sua5_C"/>
</dbReference>
<comment type="function">
    <text evidence="13">Required for the formation of a threonylcarbamoyl group on adenosine at position 37 (t(6)A37) in tRNAs that read codons beginning with adenine.</text>
</comment>
<evidence type="ECO:0000256" key="12">
    <source>
        <dbReference type="ARBA" id="ARBA00048366"/>
    </source>
</evidence>
<feature type="binding site" evidence="14">
    <location>
        <position position="226"/>
    </location>
    <ligand>
        <name>ATP</name>
        <dbReference type="ChEBI" id="CHEBI:30616"/>
    </ligand>
</feature>
<dbReference type="PROSITE" id="PS51163">
    <property type="entry name" value="YRDC"/>
    <property type="match status" value="1"/>
</dbReference>
<keyword evidence="10 13" id="KW-0067">ATP-binding</keyword>
<evidence type="ECO:0000256" key="7">
    <source>
        <dbReference type="ARBA" id="ARBA00022694"/>
    </source>
</evidence>
<comment type="subcellular location">
    <subcellularLocation>
        <location evidence="1 13">Cytoplasm</location>
    </subcellularLocation>
</comment>
<dbReference type="RefSeq" id="WP_057906525.1">
    <property type="nucleotide sequence ID" value="NZ_AYYZ01000019.1"/>
</dbReference>
<dbReference type="GO" id="GO:0061710">
    <property type="term" value="F:L-threonylcarbamoyladenylate synthase"/>
    <property type="evidence" value="ECO:0007669"/>
    <property type="project" value="UniProtKB-EC"/>
</dbReference>
<dbReference type="GO" id="GO:0006450">
    <property type="term" value="P:regulation of translational fidelity"/>
    <property type="evidence" value="ECO:0007669"/>
    <property type="project" value="TreeGrafter"/>
</dbReference>
<name>A0A0R1ZCR6_9LACO</name>
<organism evidence="16 17">
    <name type="scientific">Ligilactobacillus araffinosus DSM 20653</name>
    <dbReference type="NCBI Taxonomy" id="1423820"/>
    <lineage>
        <taxon>Bacteria</taxon>
        <taxon>Bacillati</taxon>
        <taxon>Bacillota</taxon>
        <taxon>Bacilli</taxon>
        <taxon>Lactobacillales</taxon>
        <taxon>Lactobacillaceae</taxon>
        <taxon>Ligilactobacillus</taxon>
    </lineage>
</organism>
<feature type="binding site" evidence="14">
    <location>
        <position position="148"/>
    </location>
    <ligand>
        <name>ATP</name>
        <dbReference type="ChEBI" id="CHEBI:30616"/>
    </ligand>
</feature>
<keyword evidence="17" id="KW-1185">Reference proteome</keyword>
<feature type="binding site" evidence="14">
    <location>
        <position position="178"/>
    </location>
    <ligand>
        <name>L-threonine</name>
        <dbReference type="ChEBI" id="CHEBI:57926"/>
    </ligand>
</feature>
<accession>A0A0R1ZCR6</accession>
<dbReference type="GO" id="GO:0005524">
    <property type="term" value="F:ATP binding"/>
    <property type="evidence" value="ECO:0007669"/>
    <property type="project" value="UniProtKB-UniRule"/>
</dbReference>
<proteinExistence type="inferred from homology"/>
<protein>
    <recommendedName>
        <fullName evidence="4 13">Threonylcarbamoyl-AMP synthase</fullName>
        <shortName evidence="13">TC-AMP synthase</shortName>
        <ecNumber evidence="3 13">2.7.7.87</ecNumber>
    </recommendedName>
    <alternativeName>
        <fullName evidence="11 13">L-threonylcarbamoyladenylate synthase</fullName>
    </alternativeName>
</protein>
<feature type="binding site" evidence="14">
    <location>
        <position position="140"/>
    </location>
    <ligand>
        <name>ATP</name>
        <dbReference type="ChEBI" id="CHEBI:30616"/>
    </ligand>
</feature>
<feature type="domain" description="YrdC-like" evidence="15">
    <location>
        <begin position="9"/>
        <end position="196"/>
    </location>
</feature>
<dbReference type="Proteomes" id="UP000051291">
    <property type="component" value="Unassembled WGS sequence"/>
</dbReference>
<dbReference type="InterPro" id="IPR010923">
    <property type="entry name" value="T(6)A37_SUA5"/>
</dbReference>
<evidence type="ECO:0000256" key="10">
    <source>
        <dbReference type="ARBA" id="ARBA00022840"/>
    </source>
</evidence>
<dbReference type="GO" id="GO:0000049">
    <property type="term" value="F:tRNA binding"/>
    <property type="evidence" value="ECO:0007669"/>
    <property type="project" value="TreeGrafter"/>
</dbReference>
<evidence type="ECO:0000256" key="5">
    <source>
        <dbReference type="ARBA" id="ARBA00022490"/>
    </source>
</evidence>
<keyword evidence="9 13" id="KW-0547">Nucleotide-binding</keyword>
<evidence type="ECO:0000256" key="4">
    <source>
        <dbReference type="ARBA" id="ARBA00015492"/>
    </source>
</evidence>
<dbReference type="GO" id="GO:0005737">
    <property type="term" value="C:cytoplasm"/>
    <property type="evidence" value="ECO:0007669"/>
    <property type="project" value="UniProtKB-SubCell"/>
</dbReference>
<dbReference type="EMBL" id="AYYZ01000019">
    <property type="protein sequence ID" value="KRM52526.1"/>
    <property type="molecule type" value="Genomic_DNA"/>
</dbReference>
<dbReference type="GO" id="GO:0003725">
    <property type="term" value="F:double-stranded RNA binding"/>
    <property type="evidence" value="ECO:0007669"/>
    <property type="project" value="UniProtKB-UniRule"/>
</dbReference>
<evidence type="ECO:0000256" key="9">
    <source>
        <dbReference type="ARBA" id="ARBA00022741"/>
    </source>
</evidence>
<dbReference type="AlphaFoldDB" id="A0A0R1ZCR6"/>
<feature type="binding site" evidence="14">
    <location>
        <position position="54"/>
    </location>
    <ligand>
        <name>ATP</name>
        <dbReference type="ChEBI" id="CHEBI:30616"/>
    </ligand>
</feature>
<feature type="binding site" evidence="14">
    <location>
        <position position="31"/>
    </location>
    <ligand>
        <name>L-threonine</name>
        <dbReference type="ChEBI" id="CHEBI:57926"/>
    </ligand>
</feature>
<evidence type="ECO:0000256" key="13">
    <source>
        <dbReference type="PIRNR" id="PIRNR004930"/>
    </source>
</evidence>
<dbReference type="GO" id="GO:0008033">
    <property type="term" value="P:tRNA processing"/>
    <property type="evidence" value="ECO:0007669"/>
    <property type="project" value="UniProtKB-KW"/>
</dbReference>
<dbReference type="PIRSF" id="PIRSF004930">
    <property type="entry name" value="Tln_factor_SUA5"/>
    <property type="match status" value="1"/>
</dbReference>
<gene>
    <name evidence="16" type="ORF">FC64_GL000483</name>
</gene>
<feature type="binding site" evidence="14">
    <location>
        <position position="114"/>
    </location>
    <ligand>
        <name>ATP</name>
        <dbReference type="ChEBI" id="CHEBI:30616"/>
    </ligand>
</feature>
<dbReference type="PATRIC" id="fig|1423820.4.peg.486"/>
<evidence type="ECO:0000256" key="11">
    <source>
        <dbReference type="ARBA" id="ARBA00029774"/>
    </source>
</evidence>
<comment type="caution">
    <text evidence="16">The sequence shown here is derived from an EMBL/GenBank/DDBJ whole genome shotgun (WGS) entry which is preliminary data.</text>
</comment>
<evidence type="ECO:0000256" key="6">
    <source>
        <dbReference type="ARBA" id="ARBA00022679"/>
    </source>
</evidence>
<dbReference type="Gene3D" id="3.90.870.10">
    <property type="entry name" value="DHBP synthase"/>
    <property type="match status" value="1"/>
</dbReference>
<dbReference type="PANTHER" id="PTHR17490">
    <property type="entry name" value="SUA5"/>
    <property type="match status" value="1"/>
</dbReference>
<evidence type="ECO:0000256" key="14">
    <source>
        <dbReference type="PIRSR" id="PIRSR004930-1"/>
    </source>
</evidence>
<dbReference type="EC" id="2.7.7.87" evidence="3 13"/>
<dbReference type="Pfam" id="PF03481">
    <property type="entry name" value="Sua5_C"/>
    <property type="match status" value="1"/>
</dbReference>
<evidence type="ECO:0000256" key="8">
    <source>
        <dbReference type="ARBA" id="ARBA00022695"/>
    </source>
</evidence>
<feature type="binding site" evidence="14">
    <location>
        <position position="118"/>
    </location>
    <ligand>
        <name>ATP</name>
        <dbReference type="ChEBI" id="CHEBI:30616"/>
    </ligand>
</feature>
<keyword evidence="5 13" id="KW-0963">Cytoplasm</keyword>
<keyword evidence="8 13" id="KW-0548">Nucleotidyltransferase</keyword>
<evidence type="ECO:0000256" key="2">
    <source>
        <dbReference type="ARBA" id="ARBA00007663"/>
    </source>
</evidence>
<feature type="binding site" evidence="14">
    <location>
        <position position="192"/>
    </location>
    <ligand>
        <name>ATP</name>
        <dbReference type="ChEBI" id="CHEBI:30616"/>
    </ligand>
</feature>
<dbReference type="Gene3D" id="3.40.50.11030">
    <property type="entry name" value="Threonylcarbamoyl-AMP synthase, C-terminal domain"/>
    <property type="match status" value="1"/>
</dbReference>
<sequence>MEITKIYKPDEVAQAAKEIQLGELIAFPTETVYGLGADATNEKAVRRVFQAKGRPANNPLNVTVCSPKMVERFVGEINEWGQKLIKQFWPGPLTLIFKTLPHALAPVVTGGLPTAAFRMPDNQVTLKMIELAGTPIVGPSANSSGKPSPTTADHVFHDMEGKIAGIVDDGPTAVGVESTIIDLSGDTPIITRPGAISIKAIEDVLGIKVLLKDDKDVAPAAQYKHYNPDAQVLMVNDQDWDQVDQWLKTQNQKVGVMATDKVLDSLSNTKLQFSLGQDVQSASKRFFAGIRHLDNDEHAKMILVQKFPEIGLGEAYMNRLEKASGNQTWSLE</sequence>
<reference evidence="16 17" key="1">
    <citation type="journal article" date="2015" name="Genome Announc.">
        <title>Expanding the biotechnology potential of lactobacilli through comparative genomics of 213 strains and associated genera.</title>
        <authorList>
            <person name="Sun Z."/>
            <person name="Harris H.M."/>
            <person name="McCann A."/>
            <person name="Guo C."/>
            <person name="Argimon S."/>
            <person name="Zhang W."/>
            <person name="Yang X."/>
            <person name="Jeffery I.B."/>
            <person name="Cooney J.C."/>
            <person name="Kagawa T.F."/>
            <person name="Liu W."/>
            <person name="Song Y."/>
            <person name="Salvetti E."/>
            <person name="Wrobel A."/>
            <person name="Rasinkangas P."/>
            <person name="Parkhill J."/>
            <person name="Rea M.C."/>
            <person name="O'Sullivan O."/>
            <person name="Ritari J."/>
            <person name="Douillard F.P."/>
            <person name="Paul Ross R."/>
            <person name="Yang R."/>
            <person name="Briner A.E."/>
            <person name="Felis G.E."/>
            <person name="de Vos W.M."/>
            <person name="Barrangou R."/>
            <person name="Klaenhammer T.R."/>
            <person name="Caufield P.W."/>
            <person name="Cui Y."/>
            <person name="Zhang H."/>
            <person name="O'Toole P.W."/>
        </authorList>
    </citation>
    <scope>NUCLEOTIDE SEQUENCE [LARGE SCALE GENOMIC DNA]</scope>
    <source>
        <strain evidence="16 17">DSM 20653</strain>
    </source>
</reference>
<keyword evidence="7 13" id="KW-0819">tRNA processing</keyword>
<dbReference type="PANTHER" id="PTHR17490:SF16">
    <property type="entry name" value="THREONYLCARBAMOYL-AMP SYNTHASE"/>
    <property type="match status" value="1"/>
</dbReference>
<dbReference type="InterPro" id="IPR050156">
    <property type="entry name" value="TC-AMP_synthase_SUA5"/>
</dbReference>
<keyword evidence="6 13" id="KW-0808">Transferase</keyword>
<comment type="catalytic activity">
    <reaction evidence="12 13">
        <text>L-threonine + hydrogencarbonate + ATP = L-threonylcarbamoyladenylate + diphosphate + H2O</text>
        <dbReference type="Rhea" id="RHEA:36407"/>
        <dbReference type="ChEBI" id="CHEBI:15377"/>
        <dbReference type="ChEBI" id="CHEBI:17544"/>
        <dbReference type="ChEBI" id="CHEBI:30616"/>
        <dbReference type="ChEBI" id="CHEBI:33019"/>
        <dbReference type="ChEBI" id="CHEBI:57926"/>
        <dbReference type="ChEBI" id="CHEBI:73682"/>
        <dbReference type="EC" id="2.7.7.87"/>
    </reaction>
</comment>
<evidence type="ECO:0000313" key="16">
    <source>
        <dbReference type="EMBL" id="KRM52526.1"/>
    </source>
</evidence>
<dbReference type="NCBIfam" id="TIGR00057">
    <property type="entry name" value="L-threonylcarbamoyladenylate synthase"/>
    <property type="match status" value="1"/>
</dbReference>
<dbReference type="InterPro" id="IPR017945">
    <property type="entry name" value="DHBP_synth_RibB-like_a/b_dom"/>
</dbReference>